<gene>
    <name evidence="1" type="ORF">PLEPLA_LOCUS15436</name>
</gene>
<evidence type="ECO:0000313" key="1">
    <source>
        <dbReference type="EMBL" id="CAB1427496.1"/>
    </source>
</evidence>
<accession>A0A9N7UBV4</accession>
<reference evidence="1" key="1">
    <citation type="submission" date="2020-03" db="EMBL/GenBank/DDBJ databases">
        <authorList>
            <person name="Weist P."/>
        </authorList>
    </citation>
    <scope>NUCLEOTIDE SEQUENCE</scope>
</reference>
<dbReference type="Proteomes" id="UP001153269">
    <property type="component" value="Unassembled WGS sequence"/>
</dbReference>
<sequence>MGGGSGLLCLRNTVALRIRVPPTFHPGPQLPTTAHGARPAPAHRGPAPHAICLLEPQCEGLEEARVALNHFESEEARNPGPDTTHYHNTSQPRRLFSVGAIWHLSCRSCRWDHLWADEMSVMRMYRS</sequence>
<dbReference type="AlphaFoldDB" id="A0A9N7UBV4"/>
<dbReference type="EMBL" id="CADEAL010000972">
    <property type="protein sequence ID" value="CAB1427496.1"/>
    <property type="molecule type" value="Genomic_DNA"/>
</dbReference>
<organism evidence="1 2">
    <name type="scientific">Pleuronectes platessa</name>
    <name type="common">European plaice</name>
    <dbReference type="NCBI Taxonomy" id="8262"/>
    <lineage>
        <taxon>Eukaryota</taxon>
        <taxon>Metazoa</taxon>
        <taxon>Chordata</taxon>
        <taxon>Craniata</taxon>
        <taxon>Vertebrata</taxon>
        <taxon>Euteleostomi</taxon>
        <taxon>Actinopterygii</taxon>
        <taxon>Neopterygii</taxon>
        <taxon>Teleostei</taxon>
        <taxon>Neoteleostei</taxon>
        <taxon>Acanthomorphata</taxon>
        <taxon>Carangaria</taxon>
        <taxon>Pleuronectiformes</taxon>
        <taxon>Pleuronectoidei</taxon>
        <taxon>Pleuronectidae</taxon>
        <taxon>Pleuronectes</taxon>
    </lineage>
</organism>
<evidence type="ECO:0000313" key="2">
    <source>
        <dbReference type="Proteomes" id="UP001153269"/>
    </source>
</evidence>
<name>A0A9N7UBV4_PLEPL</name>
<protein>
    <submittedName>
        <fullName evidence="1">Uncharacterized protein</fullName>
    </submittedName>
</protein>
<comment type="caution">
    <text evidence="1">The sequence shown here is derived from an EMBL/GenBank/DDBJ whole genome shotgun (WGS) entry which is preliminary data.</text>
</comment>
<keyword evidence="2" id="KW-1185">Reference proteome</keyword>
<proteinExistence type="predicted"/>